<dbReference type="InterPro" id="IPR002192">
    <property type="entry name" value="PPDK_AMP/ATP-bd"/>
</dbReference>
<dbReference type="SUPFAM" id="SSF56059">
    <property type="entry name" value="Glutathione synthetase ATP-binding domain-like"/>
    <property type="match status" value="1"/>
</dbReference>
<organism evidence="2 3">
    <name type="scientific">Oceanispirochaeta crateris</name>
    <dbReference type="NCBI Taxonomy" id="2518645"/>
    <lineage>
        <taxon>Bacteria</taxon>
        <taxon>Pseudomonadati</taxon>
        <taxon>Spirochaetota</taxon>
        <taxon>Spirochaetia</taxon>
        <taxon>Spirochaetales</taxon>
        <taxon>Spirochaetaceae</taxon>
        <taxon>Oceanispirochaeta</taxon>
    </lineage>
</organism>
<dbReference type="EMBL" id="CP036150">
    <property type="protein sequence ID" value="QEN08036.1"/>
    <property type="molecule type" value="Genomic_DNA"/>
</dbReference>
<reference evidence="2 3" key="1">
    <citation type="submission" date="2019-02" db="EMBL/GenBank/DDBJ databases">
        <title>Complete Genome Sequence and Methylome Analysis of free living Spirochaetas.</title>
        <authorList>
            <person name="Fomenkov A."/>
            <person name="Dubinina G."/>
            <person name="Leshcheva N."/>
            <person name="Mikheeva N."/>
            <person name="Grabovich M."/>
            <person name="Vincze T."/>
            <person name="Roberts R.J."/>
        </authorList>
    </citation>
    <scope>NUCLEOTIDE SEQUENCE [LARGE SCALE GENOMIC DNA]</scope>
    <source>
        <strain evidence="2 3">K2</strain>
    </source>
</reference>
<dbReference type="InterPro" id="IPR013815">
    <property type="entry name" value="ATP_grasp_subdomain_1"/>
</dbReference>
<proteinExistence type="predicted"/>
<evidence type="ECO:0000313" key="3">
    <source>
        <dbReference type="Proteomes" id="UP000324209"/>
    </source>
</evidence>
<dbReference type="Proteomes" id="UP000324209">
    <property type="component" value="Chromosome"/>
</dbReference>
<dbReference type="GO" id="GO:0016301">
    <property type="term" value="F:kinase activity"/>
    <property type="evidence" value="ECO:0007669"/>
    <property type="project" value="InterPro"/>
</dbReference>
<protein>
    <recommendedName>
        <fullName evidence="1">Pyruvate phosphate dikinase AMP/ATP-binding domain-containing protein</fullName>
    </recommendedName>
</protein>
<gene>
    <name evidence="2" type="ORF">EXM22_08575</name>
</gene>
<dbReference type="RefSeq" id="WP_149486116.1">
    <property type="nucleotide sequence ID" value="NZ_CP036150.1"/>
</dbReference>
<keyword evidence="3" id="KW-1185">Reference proteome</keyword>
<dbReference type="OrthoDB" id="9812167at2"/>
<accession>A0A5C1QN87</accession>
<dbReference type="KEGG" id="ock:EXM22_08575"/>
<name>A0A5C1QN87_9SPIO</name>
<evidence type="ECO:0000259" key="1">
    <source>
        <dbReference type="Pfam" id="PF01326"/>
    </source>
</evidence>
<dbReference type="GO" id="GO:0005524">
    <property type="term" value="F:ATP binding"/>
    <property type="evidence" value="ECO:0007669"/>
    <property type="project" value="InterPro"/>
</dbReference>
<sequence>MIPIEAVHTLQMDLIRRLYGAIDLNQPCELILGEIVALISVSAHPNQRVFVRVKVDEVESLSPGFKETPWFERLPLKLPDENHGFLDIFYSHDTDPHESLFSHDFIHLLGHLITGYISEFRLKRLFHDNNERIKELKSISLTNLILQKHSTLEEALQEICSLLPEAWQYPEDTVVRISFNDQIFESRGFKETPWRMNQLFETPDHKEGRIEIFYLKEFPPAFEGPFLKEERTLLNILGSIISGTSSNRSLRELLVLNTERLKELRGINRTSEVLKESSSFEDSLQKLCNILPESWKYPEHTVIRIKFDNKEYTSPGFKATEWKQSQDFESPGGKKGLIEVFLLKECPKEDDGPFLKEERDLLINLSNLISGSAGADIFNRLLSENKERLKELRGINKTSQLIAESRPVEETLQSIAHHLCRSWQYPRQTRINIHYEGMDYKTAGFRETSWSQKENFVTIDNKKGYIQVVYLKEFPKAYEGPFLKEERELLANIGKLVTGYLNNSKGRDIYRRNIHKKVEIEKQEEYKKSLVTNKQPLQLFFNQQVLDKYIYLDMMKYKVKEILFVATLYDAFILESEDGFFERFMGEIYQYSLFSLPRITGVTTASEALEMMETKSFDLVVIMVGIDRDAPLALSERIKEKAPFLPVYLLLNQKRNIKYFEEMVDSSKTLDKLFFWNGDSQIIFAIVKSIEDKANVANDTKVGLVRVILLVEDSSLYYSKYLQILYAIVFGQVQKLLPEVEKNELDKICKMRSRPKILLARNYEDAMHLYNQYKDYLLCVISDIEYEKGGTLDKTAGLKFIKYVKSHMLNVPIILQSSENKNIQKADDLGVYFINKNSESLLNDLTKYLNDYLGFGDFIFRDKAGNQIGRARTLKEFEEQLAVVPDETFYLHACENQYSIWLMARGEIQLAKAINPLRIGSMEDVLSHRSTILEMIKEYRETKKRGKILRFDEALNIEEKNIITFADGSLGGKGRGLAFINTLIYNFDFASLSGLINIRTPKTVIIGTDEFDHFIRHNKLYELIIGDRVHFDVIKERFLLGQLSPSLEEKLVFFLEHVQKPIAIRSSSLSEDSFTQPFAGVFHTYIIPNCEENREQTLENLRQGIKLVFASVYSSEAKSYFKVTHHKAEDEKMAVVLQELVGQQHGDYYYPHISGTACSYNYYPVAHMKPEEGFAMAALGLGSYVVDGMNSYRFSPVYPNVDMYSVKDLIHGSQVKFYALDCRKNNRDYAREGELASLALLDISEAEKHGTLKHCASVYDQQNDRVVPGLSIGGPRILNFANILKYDYVPLAKTIEVILNIIKEALGAPIEIEYALDLHKADNGLPTFYLLQTKPIVDSQARIKFDIDQFDKSKTLLYTKTSLGNGEIQDIYDVIYIDNEHFNNMKTLEMAGEIEYLNRVMVEQNKQYILIGPGRWGTRDPFLGIPVNWAQISNAKIIVEISLENFPLDSSLGSHFFHNVTSMNIGYFSVNQTTVSEFVNWESLNKQEEIHRTQYFRHVRFEQSLRILMDGKIKESVVLVNG</sequence>
<evidence type="ECO:0000313" key="2">
    <source>
        <dbReference type="EMBL" id="QEN08036.1"/>
    </source>
</evidence>
<dbReference type="Pfam" id="PF01326">
    <property type="entry name" value="PPDK_N"/>
    <property type="match status" value="1"/>
</dbReference>
<dbReference type="Gene3D" id="3.30.1490.20">
    <property type="entry name" value="ATP-grasp fold, A domain"/>
    <property type="match status" value="1"/>
</dbReference>
<feature type="domain" description="Pyruvate phosphate dikinase AMP/ATP-binding" evidence="1">
    <location>
        <begin position="969"/>
        <end position="1341"/>
    </location>
</feature>